<evidence type="ECO:0000313" key="2">
    <source>
        <dbReference type="Proteomes" id="UP001626550"/>
    </source>
</evidence>
<name>A0ABD2Q7L1_9PLAT</name>
<dbReference type="Proteomes" id="UP001626550">
    <property type="component" value="Unassembled WGS sequence"/>
</dbReference>
<reference evidence="1 2" key="1">
    <citation type="submission" date="2024-11" db="EMBL/GenBank/DDBJ databases">
        <title>Adaptive evolution of stress response genes in parasites aligns with host niche diversity.</title>
        <authorList>
            <person name="Hahn C."/>
            <person name="Resl P."/>
        </authorList>
    </citation>
    <scope>NUCLEOTIDE SEQUENCE [LARGE SCALE GENOMIC DNA]</scope>
    <source>
        <strain evidence="1">EGGRZ-B1_66</strain>
        <tissue evidence="1">Body</tissue>
    </source>
</reference>
<proteinExistence type="predicted"/>
<dbReference type="AlphaFoldDB" id="A0ABD2Q7L1"/>
<evidence type="ECO:0000313" key="1">
    <source>
        <dbReference type="EMBL" id="KAL3315559.1"/>
    </source>
</evidence>
<dbReference type="EMBL" id="JBJKFK010000722">
    <property type="protein sequence ID" value="KAL3315559.1"/>
    <property type="molecule type" value="Genomic_DNA"/>
</dbReference>
<sequence length="148" mass="16724">MNFEIALSKDGFFDAIPGFEVIELTQPHVMSFLELKSVISKRGFAKIIDSITDKAVLEKFYCKFLRPLPARNFQLTSLETLPSPQKSPNKASKRVSDNLDDIVITFDPNRSTSGVKNQNADRPKTVQCEPVEIATKIRKLNRRTIAKI</sequence>
<organism evidence="1 2">
    <name type="scientific">Cichlidogyrus casuarinus</name>
    <dbReference type="NCBI Taxonomy" id="1844966"/>
    <lineage>
        <taxon>Eukaryota</taxon>
        <taxon>Metazoa</taxon>
        <taxon>Spiralia</taxon>
        <taxon>Lophotrochozoa</taxon>
        <taxon>Platyhelminthes</taxon>
        <taxon>Monogenea</taxon>
        <taxon>Monopisthocotylea</taxon>
        <taxon>Dactylogyridea</taxon>
        <taxon>Ancyrocephalidae</taxon>
        <taxon>Cichlidogyrus</taxon>
    </lineage>
</organism>
<accession>A0ABD2Q7L1</accession>
<comment type="caution">
    <text evidence="1">The sequence shown here is derived from an EMBL/GenBank/DDBJ whole genome shotgun (WGS) entry which is preliminary data.</text>
</comment>
<gene>
    <name evidence="1" type="ORF">Ciccas_005808</name>
</gene>
<keyword evidence="2" id="KW-1185">Reference proteome</keyword>
<protein>
    <submittedName>
        <fullName evidence="1">Uncharacterized protein</fullName>
    </submittedName>
</protein>